<evidence type="ECO:0000313" key="2">
    <source>
        <dbReference type="EMBL" id="STZ69134.1"/>
    </source>
</evidence>
<evidence type="ECO:0000313" key="3">
    <source>
        <dbReference type="Proteomes" id="UP000255024"/>
    </source>
</evidence>
<gene>
    <name evidence="2" type="ORF">NCTC11179_02631</name>
</gene>
<reference evidence="2 3" key="1">
    <citation type="submission" date="2018-06" db="EMBL/GenBank/DDBJ databases">
        <authorList>
            <consortium name="Pathogen Informatics"/>
            <person name="Doyle S."/>
        </authorList>
    </citation>
    <scope>NUCLEOTIDE SEQUENCE [LARGE SCALE GENOMIC DNA]</scope>
    <source>
        <strain evidence="2 3">NCTC11179</strain>
    </source>
</reference>
<feature type="chain" id="PRO_5016672840" evidence="1">
    <location>
        <begin position="20"/>
        <end position="261"/>
    </location>
</feature>
<organism evidence="2 3">
    <name type="scientific">Myroides odoratus</name>
    <name type="common">Flavobacterium odoratum</name>
    <dbReference type="NCBI Taxonomy" id="256"/>
    <lineage>
        <taxon>Bacteria</taxon>
        <taxon>Pseudomonadati</taxon>
        <taxon>Bacteroidota</taxon>
        <taxon>Flavobacteriia</taxon>
        <taxon>Flavobacteriales</taxon>
        <taxon>Flavobacteriaceae</taxon>
        <taxon>Myroides</taxon>
    </lineage>
</organism>
<dbReference type="Proteomes" id="UP000255024">
    <property type="component" value="Unassembled WGS sequence"/>
</dbReference>
<dbReference type="AlphaFoldDB" id="A0A378U3A6"/>
<protein>
    <submittedName>
        <fullName evidence="2">Uncharacterized protein</fullName>
    </submittedName>
</protein>
<feature type="signal peptide" evidence="1">
    <location>
        <begin position="1"/>
        <end position="19"/>
    </location>
</feature>
<sequence>MKTLLLSILLLFSSLISYGQLGFAATDVNHGKTVLTFKNGSKETGKIREKFTAFGSQYTDPYEFKFKSDGAKDYRPVSSRDIISVEVYDKKDEIHSTVYYPVRIRKFDKKYEFSDKYVVDFFPLNTYKDVPYAKLLFLDNGRLIFTHFYFPVANTDYFFFFHAAYRRTDRETAQFMMLMDKNCKAFQTYLQENYIDSKNYKEEYKQALADFKATKKEFIANRIANGSSKKLAKLEYKSEVDFVFFRQILAKYSELCTHENH</sequence>
<accession>A0A378U3A6</accession>
<keyword evidence="3" id="KW-1185">Reference proteome</keyword>
<dbReference type="RefSeq" id="WP_115091944.1">
    <property type="nucleotide sequence ID" value="NZ_CP068107.1"/>
</dbReference>
<proteinExistence type="predicted"/>
<dbReference type="EMBL" id="UGQL01000002">
    <property type="protein sequence ID" value="STZ69134.1"/>
    <property type="molecule type" value="Genomic_DNA"/>
</dbReference>
<evidence type="ECO:0000256" key="1">
    <source>
        <dbReference type="SAM" id="SignalP"/>
    </source>
</evidence>
<keyword evidence="1" id="KW-0732">Signal</keyword>
<name>A0A378U3A6_MYROD</name>